<protein>
    <recommendedName>
        <fullName evidence="3">Endonuclease/exonuclease/phosphatase family protein</fullName>
    </recommendedName>
</protein>
<name>A0ABP7W7A7_9ACTN</name>
<dbReference type="Gene3D" id="3.60.10.10">
    <property type="entry name" value="Endonuclease/exonuclease/phosphatase"/>
    <property type="match status" value="1"/>
</dbReference>
<dbReference type="EMBL" id="BAAAZG010000035">
    <property type="protein sequence ID" value="GAA4082805.1"/>
    <property type="molecule type" value="Genomic_DNA"/>
</dbReference>
<evidence type="ECO:0008006" key="3">
    <source>
        <dbReference type="Google" id="ProtNLM"/>
    </source>
</evidence>
<dbReference type="Proteomes" id="UP001500683">
    <property type="component" value="Unassembled WGS sequence"/>
</dbReference>
<evidence type="ECO:0000313" key="2">
    <source>
        <dbReference type="Proteomes" id="UP001500683"/>
    </source>
</evidence>
<reference evidence="2" key="1">
    <citation type="journal article" date="2019" name="Int. J. Syst. Evol. Microbiol.">
        <title>The Global Catalogue of Microorganisms (GCM) 10K type strain sequencing project: providing services to taxonomists for standard genome sequencing and annotation.</title>
        <authorList>
            <consortium name="The Broad Institute Genomics Platform"/>
            <consortium name="The Broad Institute Genome Sequencing Center for Infectious Disease"/>
            <person name="Wu L."/>
            <person name="Ma J."/>
        </authorList>
    </citation>
    <scope>NUCLEOTIDE SEQUENCE [LARGE SCALE GENOMIC DNA]</scope>
    <source>
        <strain evidence="2">JCM 16702</strain>
    </source>
</reference>
<comment type="caution">
    <text evidence="1">The sequence shown here is derived from an EMBL/GenBank/DDBJ whole genome shotgun (WGS) entry which is preliminary data.</text>
</comment>
<proteinExistence type="predicted"/>
<keyword evidence="2" id="KW-1185">Reference proteome</keyword>
<dbReference type="RefSeq" id="WP_344951493.1">
    <property type="nucleotide sequence ID" value="NZ_BAAAZG010000035.1"/>
</dbReference>
<dbReference type="InterPro" id="IPR036691">
    <property type="entry name" value="Endo/exonu/phosph_ase_sf"/>
</dbReference>
<organism evidence="1 2">
    <name type="scientific">Actinomadura miaoliensis</name>
    <dbReference type="NCBI Taxonomy" id="430685"/>
    <lineage>
        <taxon>Bacteria</taxon>
        <taxon>Bacillati</taxon>
        <taxon>Actinomycetota</taxon>
        <taxon>Actinomycetes</taxon>
        <taxon>Streptosporangiales</taxon>
        <taxon>Thermomonosporaceae</taxon>
        <taxon>Actinomadura</taxon>
    </lineage>
</organism>
<evidence type="ECO:0000313" key="1">
    <source>
        <dbReference type="EMBL" id="GAA4082805.1"/>
    </source>
</evidence>
<dbReference type="SUPFAM" id="SSF56219">
    <property type="entry name" value="DNase I-like"/>
    <property type="match status" value="1"/>
</dbReference>
<accession>A0ABP7W7A7</accession>
<gene>
    <name evidence="1" type="ORF">GCM10022214_47650</name>
</gene>
<sequence>MEIQIDYINYERGGRPNANYSGDGGLPDPTGLVRIMLSGSWPAILGVGEAERWEFNGYQGAYEAAVALRRAGGPPYVPFVGSLPREGGPFGPAILVDPTAVEVHRWYDHRLGDFGSRNRNLLVCSIPGRSEVFRVLITHGDIHDGNQRLADAMTFDRFADPEIPCVILGDWNSTLSGPMWEVGDWNNPDPMMHQPHRRAHKIMFLHGPRQAGPHVADTRALDYLCGFWTPGRRLWLRRRPARRVGGIGFYDVAELEGDYTPTQYPHPFGRPPRTIDRALVNRPLRDAYVRGSYRVHDPLDPSCPDSDHKRISFVLDM</sequence>